<evidence type="ECO:0000256" key="8">
    <source>
        <dbReference type="ARBA" id="ARBA00022991"/>
    </source>
</evidence>
<evidence type="ECO:0000256" key="4">
    <source>
        <dbReference type="ARBA" id="ARBA00022531"/>
    </source>
</evidence>
<gene>
    <name evidence="14" type="ORF">C7B64_12495</name>
</gene>
<dbReference type="PANTHER" id="PTHR34011">
    <property type="entry name" value="PHYCOBILISOME 32.1 KDA LINKER POLYPEPTIDE, PHYCOCYANIN-ASSOCIATED, ROD 2-RELATED"/>
    <property type="match status" value="1"/>
</dbReference>
<keyword evidence="10 13" id="KW-0472">Membrane</keyword>
<dbReference type="InterPro" id="IPR012128">
    <property type="entry name" value="Phycobilisome_asu/bsu"/>
</dbReference>
<keyword evidence="5" id="KW-0042">Antenna complex</keyword>
<comment type="subcellular location">
    <subcellularLocation>
        <location evidence="13">Cellular thylakoid membrane</location>
        <topology evidence="13">Peripheral membrane protein</topology>
        <orientation evidence="13">Cytoplasmic side</orientation>
    </subcellularLocation>
    <subcellularLocation>
        <location evidence="1">Membrane</location>
        <topology evidence="1">Peripheral membrane protein</topology>
    </subcellularLocation>
</comment>
<evidence type="ECO:0000256" key="11">
    <source>
        <dbReference type="ARBA" id="ARBA00023307"/>
    </source>
</evidence>
<evidence type="ECO:0000256" key="10">
    <source>
        <dbReference type="ARBA" id="ARBA00023136"/>
    </source>
</evidence>
<dbReference type="RefSeq" id="WP_106288987.1">
    <property type="nucleotide sequence ID" value="NZ_CAWNTC010000053.1"/>
</dbReference>
<name>A0A2T1C2V6_9CYAN</name>
<dbReference type="GO" id="GO:0030089">
    <property type="term" value="C:phycobilisome"/>
    <property type="evidence" value="ECO:0007669"/>
    <property type="project" value="UniProtKB-KW"/>
</dbReference>
<dbReference type="SUPFAM" id="SSF46458">
    <property type="entry name" value="Globin-like"/>
    <property type="match status" value="1"/>
</dbReference>
<evidence type="ECO:0000256" key="12">
    <source>
        <dbReference type="PIRSR" id="PIRSR000081-1"/>
    </source>
</evidence>
<dbReference type="EMBL" id="PVWJ01000055">
    <property type="protein sequence ID" value="PSB02600.1"/>
    <property type="molecule type" value="Genomic_DNA"/>
</dbReference>
<evidence type="ECO:0000256" key="13">
    <source>
        <dbReference type="RuleBase" id="RU004438"/>
    </source>
</evidence>
<dbReference type="Pfam" id="PF00502">
    <property type="entry name" value="Phycobilisome"/>
    <property type="match status" value="1"/>
</dbReference>
<dbReference type="Proteomes" id="UP000238762">
    <property type="component" value="Unassembled WGS sequence"/>
</dbReference>
<evidence type="ECO:0000256" key="7">
    <source>
        <dbReference type="ARBA" id="ARBA00022982"/>
    </source>
</evidence>
<evidence type="ECO:0000313" key="14">
    <source>
        <dbReference type="EMBL" id="PSB02600.1"/>
    </source>
</evidence>
<dbReference type="Gene3D" id="1.10.490.20">
    <property type="entry name" value="Phycocyanins"/>
    <property type="match status" value="1"/>
</dbReference>
<keyword evidence="4 13" id="KW-0602">Photosynthesis</keyword>
<evidence type="ECO:0000256" key="1">
    <source>
        <dbReference type="ARBA" id="ARBA00004170"/>
    </source>
</evidence>
<dbReference type="InterPro" id="IPR009050">
    <property type="entry name" value="Globin-like_sf"/>
</dbReference>
<dbReference type="PANTHER" id="PTHR34011:SF2">
    <property type="entry name" value="ALLOPHYCOCYANIN ALPHA CHAIN"/>
    <property type="match status" value="1"/>
</dbReference>
<comment type="caution">
    <text evidence="14">The sequence shown here is derived from an EMBL/GenBank/DDBJ whole genome shotgun (WGS) entry which is preliminary data.</text>
</comment>
<evidence type="ECO:0000256" key="2">
    <source>
        <dbReference type="ARBA" id="ARBA00008182"/>
    </source>
</evidence>
<keyword evidence="7 13" id="KW-0249">Electron transport</keyword>
<feature type="binding site" evidence="12">
    <location>
        <position position="109"/>
    </location>
    <ligand>
        <name>(2R,3E)-phycocyanobilin</name>
        <dbReference type="ChEBI" id="CHEBI:85275"/>
        <label>1</label>
    </ligand>
</feature>
<evidence type="ECO:0000256" key="5">
    <source>
        <dbReference type="ARBA" id="ARBA00022549"/>
    </source>
</evidence>
<evidence type="ECO:0000256" key="3">
    <source>
        <dbReference type="ARBA" id="ARBA00022448"/>
    </source>
</evidence>
<comment type="similarity">
    <text evidence="2 13">Belongs to the phycobiliprotein family.</text>
</comment>
<proteinExistence type="inferred from homology"/>
<dbReference type="AlphaFoldDB" id="A0A2T1C2V6"/>
<evidence type="ECO:0000256" key="6">
    <source>
        <dbReference type="ARBA" id="ARBA00022738"/>
    </source>
</evidence>
<dbReference type="GO" id="GO:0031676">
    <property type="term" value="C:plasma membrane-derived thylakoid membrane"/>
    <property type="evidence" value="ECO:0007669"/>
    <property type="project" value="UniProtKB-SubCell"/>
</dbReference>
<keyword evidence="9 13" id="KW-0793">Thylakoid</keyword>
<dbReference type="OrthoDB" id="552660at2"/>
<accession>A0A2T1C2V6</accession>
<organism evidence="14 15">
    <name type="scientific">Merismopedia glauca CCAP 1448/3</name>
    <dbReference type="NCBI Taxonomy" id="1296344"/>
    <lineage>
        <taxon>Bacteria</taxon>
        <taxon>Bacillati</taxon>
        <taxon>Cyanobacteriota</taxon>
        <taxon>Cyanophyceae</taxon>
        <taxon>Synechococcales</taxon>
        <taxon>Merismopediaceae</taxon>
        <taxon>Merismopedia</taxon>
    </lineage>
</organism>
<reference evidence="14 15" key="2">
    <citation type="submission" date="2018-03" db="EMBL/GenBank/DDBJ databases">
        <title>The ancient ancestry and fast evolution of plastids.</title>
        <authorList>
            <person name="Moore K.R."/>
            <person name="Magnabosco C."/>
            <person name="Momper L."/>
            <person name="Gold D.A."/>
            <person name="Bosak T."/>
            <person name="Fournier G.P."/>
        </authorList>
    </citation>
    <scope>NUCLEOTIDE SEQUENCE [LARGE SCALE GENOMIC DNA]</scope>
    <source>
        <strain evidence="14 15">CCAP 1448/3</strain>
    </source>
</reference>
<sequence>MTTQLSEKVKELITKARIVSFSSWESEYLPEIITIFQMADDEGRYLTDRDLETIGSLSPQSVSKLEIARQLRDLAPDIVSEAREQVLTQFPGITEPGGALYPEVRSESCWRDFWHFLRCVSYGVAGERTDFLSESGMHYMELLYQELKVPLDAMLCGLEGLKNSSCKRSPAANLAPYFDRLISDMTRFT</sequence>
<keyword evidence="15" id="KW-1185">Reference proteome</keyword>
<keyword evidence="11 13" id="KW-0089">Bile pigment</keyword>
<dbReference type="PIRSF" id="PIRSF000081">
    <property type="entry name" value="Phycocyanin"/>
    <property type="match status" value="1"/>
</dbReference>
<dbReference type="InterPro" id="IPR038719">
    <property type="entry name" value="Phycobilisome_asu/bsu_sf"/>
</dbReference>
<dbReference type="CDD" id="cd12130">
    <property type="entry name" value="Apl"/>
    <property type="match status" value="1"/>
</dbReference>
<reference evidence="14 15" key="1">
    <citation type="submission" date="2018-02" db="EMBL/GenBank/DDBJ databases">
        <authorList>
            <person name="Cohen D.B."/>
            <person name="Kent A.D."/>
        </authorList>
    </citation>
    <scope>NUCLEOTIDE SEQUENCE [LARGE SCALE GENOMIC DNA]</scope>
    <source>
        <strain evidence="14 15">CCAP 1448/3</strain>
    </source>
</reference>
<dbReference type="GO" id="GO:0015979">
    <property type="term" value="P:photosynthesis"/>
    <property type="evidence" value="ECO:0007669"/>
    <property type="project" value="UniProtKB-KW"/>
</dbReference>
<keyword evidence="3 13" id="KW-0813">Transport</keyword>
<keyword evidence="6 13" id="KW-0605">Phycobilisome</keyword>
<evidence type="ECO:0000313" key="15">
    <source>
        <dbReference type="Proteomes" id="UP000238762"/>
    </source>
</evidence>
<protein>
    <submittedName>
        <fullName evidence="14">Phycobilisome protein</fullName>
    </submittedName>
</protein>
<keyword evidence="8 13" id="KW-0157">Chromophore</keyword>
<evidence type="ECO:0000256" key="9">
    <source>
        <dbReference type="ARBA" id="ARBA00023078"/>
    </source>
</evidence>